<dbReference type="Proteomes" id="UP000001695">
    <property type="component" value="Chromosome"/>
</dbReference>
<evidence type="ECO:0000313" key="2">
    <source>
        <dbReference type="Proteomes" id="UP000001695"/>
    </source>
</evidence>
<protein>
    <submittedName>
        <fullName evidence="1">Uncharacterized protein</fullName>
    </submittedName>
</protein>
<dbReference type="AlphaFoldDB" id="B2ID02"/>
<proteinExistence type="predicted"/>
<evidence type="ECO:0000313" key="1">
    <source>
        <dbReference type="EMBL" id="ACB96767.1"/>
    </source>
</evidence>
<dbReference type="HOGENOM" id="CLU_2508940_0_0_5"/>
<dbReference type="EMBL" id="CP001016">
    <property type="protein sequence ID" value="ACB96767.1"/>
    <property type="molecule type" value="Genomic_DNA"/>
</dbReference>
<organism evidence="1 2">
    <name type="scientific">Beijerinckia indica subsp. indica (strain ATCC 9039 / DSM 1715 / NCIMB 8712)</name>
    <dbReference type="NCBI Taxonomy" id="395963"/>
    <lineage>
        <taxon>Bacteria</taxon>
        <taxon>Pseudomonadati</taxon>
        <taxon>Pseudomonadota</taxon>
        <taxon>Alphaproteobacteria</taxon>
        <taxon>Hyphomicrobiales</taxon>
        <taxon>Beijerinckiaceae</taxon>
        <taxon>Beijerinckia</taxon>
    </lineage>
</organism>
<keyword evidence="2" id="KW-1185">Reference proteome</keyword>
<dbReference type="RefSeq" id="WP_012386115.1">
    <property type="nucleotide sequence ID" value="NC_010581.1"/>
</dbReference>
<reference evidence="2" key="1">
    <citation type="submission" date="2008-03" db="EMBL/GenBank/DDBJ databases">
        <title>Complete sequence of chromosome of Beijerinckia indica subsp. indica ATCC 9039.</title>
        <authorList>
            <consortium name="US DOE Joint Genome Institute"/>
            <person name="Copeland A."/>
            <person name="Lucas S."/>
            <person name="Lapidus A."/>
            <person name="Glavina del Rio T."/>
            <person name="Dalin E."/>
            <person name="Tice H."/>
            <person name="Bruce D."/>
            <person name="Goodwin L."/>
            <person name="Pitluck S."/>
            <person name="LaButti K."/>
            <person name="Schmutz J."/>
            <person name="Larimer F."/>
            <person name="Land M."/>
            <person name="Hauser L."/>
            <person name="Kyrpides N."/>
            <person name="Mikhailova N."/>
            <person name="Dunfield P.F."/>
            <person name="Dedysh S.N."/>
            <person name="Liesack W."/>
            <person name="Saw J.H."/>
            <person name="Alam M."/>
            <person name="Chen Y."/>
            <person name="Murrell J.C."/>
            <person name="Richardson P."/>
        </authorList>
    </citation>
    <scope>NUCLEOTIDE SEQUENCE [LARGE SCALE GENOMIC DNA]</scope>
    <source>
        <strain evidence="2">ATCC 9039 / DSM 1715 / NCIMB 8712</strain>
    </source>
</reference>
<sequence>MIDSQPFSVKAMSEKVVSLRGAHPVQSSQPNTTVIEELERLLEAAKAGEIVGLAGTYVHKDKVVTYSYAGAVGSYAMLGGLDCVKERLLRIAMSQEG</sequence>
<dbReference type="eggNOG" id="ENOG5033DZW">
    <property type="taxonomic scope" value="Bacteria"/>
</dbReference>
<dbReference type="KEGG" id="bid:Bind_3207"/>
<reference evidence="1 2" key="2">
    <citation type="journal article" date="2010" name="J. Bacteriol.">
        <title>Complete genome sequence of Beijerinckia indica subsp. indica.</title>
        <authorList>
            <person name="Tamas I."/>
            <person name="Dedysh S.N."/>
            <person name="Liesack W."/>
            <person name="Stott M.B."/>
            <person name="Alam M."/>
            <person name="Murrell J.C."/>
            <person name="Dunfield P.F."/>
        </authorList>
    </citation>
    <scope>NUCLEOTIDE SEQUENCE [LARGE SCALE GENOMIC DNA]</scope>
    <source>
        <strain evidence="2">ATCC 9039 / DSM 1715 / NCIMB 8712</strain>
    </source>
</reference>
<name>B2ID02_BEII9</name>
<accession>B2ID02</accession>
<gene>
    <name evidence="1" type="ordered locus">Bind_3207</name>
</gene>